<reference evidence="2" key="1">
    <citation type="journal article" date="2019" name="Gigascience">
        <title>De novo genome assembly of the endangered Acer yangbiense, a plant species with extremely small populations endemic to Yunnan Province, China.</title>
        <authorList>
            <person name="Yang J."/>
            <person name="Wariss H.M."/>
            <person name="Tao L."/>
            <person name="Zhang R."/>
            <person name="Yun Q."/>
            <person name="Hollingsworth P."/>
            <person name="Dao Z."/>
            <person name="Luo G."/>
            <person name="Guo H."/>
            <person name="Ma Y."/>
            <person name="Sun W."/>
        </authorList>
    </citation>
    <scope>NUCLEOTIDE SEQUENCE [LARGE SCALE GENOMIC DNA]</scope>
    <source>
        <strain evidence="2">cv. br00</strain>
    </source>
</reference>
<dbReference type="AlphaFoldDB" id="A0A5N5P0Q2"/>
<evidence type="ECO:0000313" key="2">
    <source>
        <dbReference type="Proteomes" id="UP000326939"/>
    </source>
</evidence>
<protein>
    <submittedName>
        <fullName evidence="1">Uncharacterized protein</fullName>
    </submittedName>
</protein>
<organism evidence="1 2">
    <name type="scientific">Salix brachista</name>
    <dbReference type="NCBI Taxonomy" id="2182728"/>
    <lineage>
        <taxon>Eukaryota</taxon>
        <taxon>Viridiplantae</taxon>
        <taxon>Streptophyta</taxon>
        <taxon>Embryophyta</taxon>
        <taxon>Tracheophyta</taxon>
        <taxon>Spermatophyta</taxon>
        <taxon>Magnoliopsida</taxon>
        <taxon>eudicotyledons</taxon>
        <taxon>Gunneridae</taxon>
        <taxon>Pentapetalae</taxon>
        <taxon>rosids</taxon>
        <taxon>fabids</taxon>
        <taxon>Malpighiales</taxon>
        <taxon>Salicaceae</taxon>
        <taxon>Saliceae</taxon>
        <taxon>Salix</taxon>
    </lineage>
</organism>
<accession>A0A5N5P0Q2</accession>
<comment type="caution">
    <text evidence="1">The sequence shown here is derived from an EMBL/GenBank/DDBJ whole genome shotgun (WGS) entry which is preliminary data.</text>
</comment>
<evidence type="ECO:0000313" key="1">
    <source>
        <dbReference type="EMBL" id="KAB5573195.1"/>
    </source>
</evidence>
<name>A0A5N5P0Q2_9ROSI</name>
<gene>
    <name evidence="1" type="ORF">DKX38_000389</name>
</gene>
<dbReference type="Proteomes" id="UP000326939">
    <property type="component" value="Chromosome 1"/>
</dbReference>
<sequence length="130" mass="14304">MYFNHSLKTLFNSVSGDFLTPAEANVLEPSGELTSGSAYHTREALGYTSSSVILTSLLDEELKTECYRSLAVQESPPELPHFGDPNLSQQHPRSHQMASFQIGMRSSALLESSCGYLLQELQARLPLGNQ</sequence>
<dbReference type="EMBL" id="VDCV01000001">
    <property type="protein sequence ID" value="KAB5573195.1"/>
    <property type="molecule type" value="Genomic_DNA"/>
</dbReference>
<keyword evidence="2" id="KW-1185">Reference proteome</keyword>
<proteinExistence type="predicted"/>